<reference evidence="1 2" key="1">
    <citation type="submission" date="2019-08" db="EMBL/GenBank/DDBJ databases">
        <title>Complete genome sequence of Terriglobus albidus strain ORNL.</title>
        <authorList>
            <person name="Podar M."/>
        </authorList>
    </citation>
    <scope>NUCLEOTIDE SEQUENCE [LARGE SCALE GENOMIC DNA]</scope>
    <source>
        <strain evidence="1 2">ORNL</strain>
    </source>
</reference>
<dbReference type="Pfam" id="PF11185">
    <property type="entry name" value="DUF2971"/>
    <property type="match status" value="1"/>
</dbReference>
<proteinExistence type="predicted"/>
<keyword evidence="2" id="KW-1185">Reference proteome</keyword>
<dbReference type="InterPro" id="IPR021352">
    <property type="entry name" value="DUF2971"/>
</dbReference>
<dbReference type="KEGG" id="talb:FTW19_09330"/>
<evidence type="ECO:0000313" key="1">
    <source>
        <dbReference type="EMBL" id="QEE28178.1"/>
    </source>
</evidence>
<name>A0A5B9E7W5_9BACT</name>
<organism evidence="1 2">
    <name type="scientific">Terriglobus albidus</name>
    <dbReference type="NCBI Taxonomy" id="1592106"/>
    <lineage>
        <taxon>Bacteria</taxon>
        <taxon>Pseudomonadati</taxon>
        <taxon>Acidobacteriota</taxon>
        <taxon>Terriglobia</taxon>
        <taxon>Terriglobales</taxon>
        <taxon>Acidobacteriaceae</taxon>
        <taxon>Terriglobus</taxon>
    </lineage>
</organism>
<dbReference type="Proteomes" id="UP000321820">
    <property type="component" value="Chromosome"/>
</dbReference>
<protein>
    <submittedName>
        <fullName evidence="1">DUF2971 domain-containing protein</fullName>
    </submittedName>
</protein>
<dbReference type="AlphaFoldDB" id="A0A5B9E7W5"/>
<dbReference type="OrthoDB" id="8550178at2"/>
<sequence length="303" mass="34121">MSTTASLEKFVGDVLHTYTTTPPGMLWHYTNAAGFLGIFRSGKLWATNTDYLNDASEMRYSRRLVLRAIEGIRSSITTREEHEMLSLFLQCIGDNATRPVFVTSFSAEKNELSQWRAYGGSTGSFALGFGSAQLVAAIAKNTVTRFGLYQCLYDETQSASLCQQIVENLLEDFRSLRTSATGSLPYNEMSDFVHESVRIFDTLAPLIKHPDFIKEAEWRLVSEVVDLTKRPIHLREGRTQIVPYLELTIAPDNSDPRFTVHMLVGPSNGHNPRDASRAQIGYCDDFILQPFPIESSYSPFRHT</sequence>
<dbReference type="RefSeq" id="WP_147647368.1">
    <property type="nucleotide sequence ID" value="NZ_CP042806.1"/>
</dbReference>
<dbReference type="EMBL" id="CP042806">
    <property type="protein sequence ID" value="QEE28178.1"/>
    <property type="molecule type" value="Genomic_DNA"/>
</dbReference>
<gene>
    <name evidence="1" type="ORF">FTW19_09330</name>
</gene>
<evidence type="ECO:0000313" key="2">
    <source>
        <dbReference type="Proteomes" id="UP000321820"/>
    </source>
</evidence>
<accession>A0A5B9E7W5</accession>